<feature type="region of interest" description="Disordered" evidence="1">
    <location>
        <begin position="1"/>
        <end position="22"/>
    </location>
</feature>
<dbReference type="EMBL" id="DAKRPA010000150">
    <property type="protein sequence ID" value="DAZ96959.1"/>
    <property type="molecule type" value="Genomic_DNA"/>
</dbReference>
<evidence type="ECO:0000313" key="3">
    <source>
        <dbReference type="Proteomes" id="UP001146120"/>
    </source>
</evidence>
<evidence type="ECO:0000313" key="2">
    <source>
        <dbReference type="EMBL" id="DAZ96959.1"/>
    </source>
</evidence>
<protein>
    <recommendedName>
        <fullName evidence="4">Ribosomal protein L32</fullName>
    </recommendedName>
</protein>
<dbReference type="Proteomes" id="UP001146120">
    <property type="component" value="Unassembled WGS sequence"/>
</dbReference>
<sequence>MSFEKRSKLARRSIKASGTANS</sequence>
<keyword evidence="3" id="KW-1185">Reference proteome</keyword>
<comment type="caution">
    <text evidence="2">The sequence shown here is derived from an EMBL/GenBank/DDBJ whole genome shotgun (WGS) entry which is preliminary data.</text>
</comment>
<evidence type="ECO:0000256" key="1">
    <source>
        <dbReference type="SAM" id="MobiDB-lite"/>
    </source>
</evidence>
<dbReference type="AlphaFoldDB" id="A0AAV2YWL4"/>
<name>A0AAV2YWL4_9STRA</name>
<proteinExistence type="predicted"/>
<reference evidence="2" key="2">
    <citation type="journal article" date="2023" name="Microbiol Resour">
        <title>Decontamination and Annotation of the Draft Genome Sequence of the Oomycete Lagenidium giganteum ARSEF 373.</title>
        <authorList>
            <person name="Morgan W.R."/>
            <person name="Tartar A."/>
        </authorList>
    </citation>
    <scope>NUCLEOTIDE SEQUENCE</scope>
    <source>
        <strain evidence="2">ARSEF 373</strain>
    </source>
</reference>
<organism evidence="2 3">
    <name type="scientific">Lagenidium giganteum</name>
    <dbReference type="NCBI Taxonomy" id="4803"/>
    <lineage>
        <taxon>Eukaryota</taxon>
        <taxon>Sar</taxon>
        <taxon>Stramenopiles</taxon>
        <taxon>Oomycota</taxon>
        <taxon>Peronosporomycetes</taxon>
        <taxon>Pythiales</taxon>
        <taxon>Pythiaceae</taxon>
    </lineage>
</organism>
<accession>A0AAV2YWL4</accession>
<gene>
    <name evidence="2" type="ORF">N0F65_012091</name>
</gene>
<evidence type="ECO:0008006" key="4">
    <source>
        <dbReference type="Google" id="ProtNLM"/>
    </source>
</evidence>
<reference evidence="2" key="1">
    <citation type="submission" date="2022-11" db="EMBL/GenBank/DDBJ databases">
        <authorList>
            <person name="Morgan W.R."/>
            <person name="Tartar A."/>
        </authorList>
    </citation>
    <scope>NUCLEOTIDE SEQUENCE</scope>
    <source>
        <strain evidence="2">ARSEF 373</strain>
    </source>
</reference>